<dbReference type="OrthoDB" id="9763050at2"/>
<feature type="domain" description="NodB homology" evidence="7">
    <location>
        <begin position="51"/>
        <end position="227"/>
    </location>
</feature>
<evidence type="ECO:0000313" key="8">
    <source>
        <dbReference type="EMBL" id="SFV27706.1"/>
    </source>
</evidence>
<dbReference type="SUPFAM" id="SSF88713">
    <property type="entry name" value="Glycoside hydrolase/deacetylase"/>
    <property type="match status" value="1"/>
</dbReference>
<comment type="similarity">
    <text evidence="3">Belongs to the polysaccharide deacetylase family.</text>
</comment>
<protein>
    <recommendedName>
        <fullName evidence="4">Chitooligosaccharide deacetylase</fullName>
    </recommendedName>
    <alternativeName>
        <fullName evidence="6">Nodulation protein B</fullName>
    </alternativeName>
</protein>
<evidence type="ECO:0000256" key="2">
    <source>
        <dbReference type="ARBA" id="ARBA00004613"/>
    </source>
</evidence>
<organism evidence="8 9">
    <name type="scientific">Devosia crocina</name>
    <dbReference type="NCBI Taxonomy" id="429728"/>
    <lineage>
        <taxon>Bacteria</taxon>
        <taxon>Pseudomonadati</taxon>
        <taxon>Pseudomonadota</taxon>
        <taxon>Alphaproteobacteria</taxon>
        <taxon>Hyphomicrobiales</taxon>
        <taxon>Devosiaceae</taxon>
        <taxon>Devosia</taxon>
    </lineage>
</organism>
<evidence type="ECO:0000256" key="3">
    <source>
        <dbReference type="ARBA" id="ARBA00010973"/>
    </source>
</evidence>
<dbReference type="GO" id="GO:0016810">
    <property type="term" value="F:hydrolase activity, acting on carbon-nitrogen (but not peptide) bonds"/>
    <property type="evidence" value="ECO:0007669"/>
    <property type="project" value="InterPro"/>
</dbReference>
<evidence type="ECO:0000256" key="4">
    <source>
        <dbReference type="ARBA" id="ARBA00020071"/>
    </source>
</evidence>
<dbReference type="CDD" id="cd10918">
    <property type="entry name" value="CE4_NodB_like_5s_6s"/>
    <property type="match status" value="1"/>
</dbReference>
<dbReference type="InterPro" id="IPR051398">
    <property type="entry name" value="Polysacch_Deacetylase"/>
</dbReference>
<comment type="subcellular location">
    <subcellularLocation>
        <location evidence="2">Secreted</location>
    </subcellularLocation>
</comment>
<dbReference type="Gene3D" id="3.20.20.370">
    <property type="entry name" value="Glycoside hydrolase/deacetylase"/>
    <property type="match status" value="1"/>
</dbReference>
<evidence type="ECO:0000313" key="9">
    <source>
        <dbReference type="Proteomes" id="UP000199074"/>
    </source>
</evidence>
<name>A0A1I7MZF4_9HYPH</name>
<dbReference type="STRING" id="429728.SAMN05216456_0342"/>
<gene>
    <name evidence="8" type="ORF">SAMN05216456_0342</name>
</gene>
<dbReference type="Proteomes" id="UP000199074">
    <property type="component" value="Unassembled WGS sequence"/>
</dbReference>
<dbReference type="GO" id="GO:0005975">
    <property type="term" value="P:carbohydrate metabolic process"/>
    <property type="evidence" value="ECO:0007669"/>
    <property type="project" value="InterPro"/>
</dbReference>
<evidence type="ECO:0000256" key="6">
    <source>
        <dbReference type="ARBA" id="ARBA00032976"/>
    </source>
</evidence>
<dbReference type="InterPro" id="IPR011330">
    <property type="entry name" value="Glyco_hydro/deAcase_b/a-brl"/>
</dbReference>
<keyword evidence="5" id="KW-0732">Signal</keyword>
<proteinExistence type="inferred from homology"/>
<dbReference type="PANTHER" id="PTHR34216">
    <property type="match status" value="1"/>
</dbReference>
<dbReference type="GO" id="GO:0005576">
    <property type="term" value="C:extracellular region"/>
    <property type="evidence" value="ECO:0007669"/>
    <property type="project" value="UniProtKB-SubCell"/>
</dbReference>
<dbReference type="PANTHER" id="PTHR34216:SF3">
    <property type="entry name" value="POLY-BETA-1,6-N-ACETYL-D-GLUCOSAMINE N-DEACETYLASE"/>
    <property type="match status" value="1"/>
</dbReference>
<evidence type="ECO:0000259" key="7">
    <source>
        <dbReference type="PROSITE" id="PS51677"/>
    </source>
</evidence>
<accession>A0A1I7MZF4</accession>
<dbReference type="InterPro" id="IPR002509">
    <property type="entry name" value="NODB_dom"/>
</dbReference>
<keyword evidence="9" id="KW-1185">Reference proteome</keyword>
<dbReference type="PROSITE" id="PS51677">
    <property type="entry name" value="NODB"/>
    <property type="match status" value="1"/>
</dbReference>
<dbReference type="RefSeq" id="WP_092420064.1">
    <property type="nucleotide sequence ID" value="NZ_FPCK01000001.1"/>
</dbReference>
<dbReference type="AlphaFoldDB" id="A0A1I7MZF4"/>
<sequence>MLARAPQQTIINFHGIGEPARTLEPGEAPFWLGAEQFGQVLDQIAAHPDRARFAITFDDSNISDLAIAVPELAKRGMTACFFVLTGRIGSPGSLDRSHIREMAAAGMGIGSHGIDHRDLSRLGGRDLRAELAASRAILEDVVQAKVETFSIPFGRYNAGVLAAIRRAGYGAAYTSDGGTARDSDFLRPRRSLRCDMDDAEFSAILSGQSSAAKRLRRLIGMSLKRLA</sequence>
<comment type="function">
    <text evidence="1">Is involved in generating a small heat-stable compound (Nod), an acylated oligomer of N-acetylglucosamine, that stimulates mitosis in various plant protoplasts.</text>
</comment>
<dbReference type="Pfam" id="PF01522">
    <property type="entry name" value="Polysacc_deac_1"/>
    <property type="match status" value="1"/>
</dbReference>
<evidence type="ECO:0000256" key="1">
    <source>
        <dbReference type="ARBA" id="ARBA00003236"/>
    </source>
</evidence>
<reference evidence="8 9" key="1">
    <citation type="submission" date="2016-10" db="EMBL/GenBank/DDBJ databases">
        <authorList>
            <person name="de Groot N.N."/>
        </authorList>
    </citation>
    <scope>NUCLEOTIDE SEQUENCE [LARGE SCALE GENOMIC DNA]</scope>
    <source>
        <strain evidence="8 9">IPL20</strain>
    </source>
</reference>
<dbReference type="EMBL" id="FPCK01000001">
    <property type="protein sequence ID" value="SFV27706.1"/>
    <property type="molecule type" value="Genomic_DNA"/>
</dbReference>
<evidence type="ECO:0000256" key="5">
    <source>
        <dbReference type="ARBA" id="ARBA00022729"/>
    </source>
</evidence>